<dbReference type="OrthoDB" id="3238099at2759"/>
<dbReference type="STRING" id="686832.A0A0C3C9R5"/>
<dbReference type="AlphaFoldDB" id="A0A0C3C9R5"/>
<protein>
    <recommendedName>
        <fullName evidence="3">F-box domain-containing protein</fullName>
    </recommendedName>
</protein>
<dbReference type="Proteomes" id="UP000053424">
    <property type="component" value="Unassembled WGS sequence"/>
</dbReference>
<dbReference type="SUPFAM" id="SSF52047">
    <property type="entry name" value="RNI-like"/>
    <property type="match status" value="1"/>
</dbReference>
<sequence length="480" mass="54445">MALPPEVWNQVIGELPQTYLPPLLGVSSQFHDITIRFLFSSVKIYFIGGERGQRMLNTFYPDWMSEVARKLMCKSWEILNHICQDPRFARVVKSITVIAYSDGLSIFERMMVANTLLFVPNLHTFRWIGDGPPFGDVVAECLPVNLKKLVVQSDFPHASLQHLQKLTSLHLPMPFFFPEDEEAHDRLVFDMESLENLNYPIDLILDNTSSELQSLRITATHVRSVPIRVYNNLTDLEIMFTNGDAEEYVGLDIVFHHATALESLTLVGFIIPELFSFLPHSSSACLPRLDSFRLSCELAESSPIGVEEISLLCGFLQDRPLLRRLYLRIPSMTWSDTSRIIFVLKNLAGLEVLGLHTGRNALGEHEVIEGLANNLSPKLHALHLAMNWGGESLLPLVDALAKLPRLTFLHLYSAIGRLPILLEDLVEANGLQMIGLNRALWAIDRVGPEILTAKCPRWKIKFCIEEDFQCPDDAWLFQYN</sequence>
<accession>A0A0C3C9R5</accession>
<reference evidence="1 2" key="1">
    <citation type="submission" date="2014-04" db="EMBL/GenBank/DDBJ databases">
        <authorList>
            <consortium name="DOE Joint Genome Institute"/>
            <person name="Kuo A."/>
            <person name="Gay G."/>
            <person name="Dore J."/>
            <person name="Kohler A."/>
            <person name="Nagy L.G."/>
            <person name="Floudas D."/>
            <person name="Copeland A."/>
            <person name="Barry K.W."/>
            <person name="Cichocki N."/>
            <person name="Veneault-Fourrey C."/>
            <person name="LaButti K."/>
            <person name="Lindquist E.A."/>
            <person name="Lipzen A."/>
            <person name="Lundell T."/>
            <person name="Morin E."/>
            <person name="Murat C."/>
            <person name="Sun H."/>
            <person name="Tunlid A."/>
            <person name="Henrissat B."/>
            <person name="Grigoriev I.V."/>
            <person name="Hibbett D.S."/>
            <person name="Martin F."/>
            <person name="Nordberg H.P."/>
            <person name="Cantor M.N."/>
            <person name="Hua S.X."/>
        </authorList>
    </citation>
    <scope>NUCLEOTIDE SEQUENCE [LARGE SCALE GENOMIC DNA]</scope>
    <source>
        <strain evidence="2">h7</strain>
    </source>
</reference>
<proteinExistence type="predicted"/>
<dbReference type="HOGENOM" id="CLU_040574_0_0_1"/>
<name>A0A0C3C9R5_HEBCY</name>
<reference evidence="2" key="2">
    <citation type="submission" date="2015-01" db="EMBL/GenBank/DDBJ databases">
        <title>Evolutionary Origins and Diversification of the Mycorrhizal Mutualists.</title>
        <authorList>
            <consortium name="DOE Joint Genome Institute"/>
            <consortium name="Mycorrhizal Genomics Consortium"/>
            <person name="Kohler A."/>
            <person name="Kuo A."/>
            <person name="Nagy L.G."/>
            <person name="Floudas D."/>
            <person name="Copeland A."/>
            <person name="Barry K.W."/>
            <person name="Cichocki N."/>
            <person name="Veneault-Fourrey C."/>
            <person name="LaButti K."/>
            <person name="Lindquist E.A."/>
            <person name="Lipzen A."/>
            <person name="Lundell T."/>
            <person name="Morin E."/>
            <person name="Murat C."/>
            <person name="Riley R."/>
            <person name="Ohm R."/>
            <person name="Sun H."/>
            <person name="Tunlid A."/>
            <person name="Henrissat B."/>
            <person name="Grigoriev I.V."/>
            <person name="Hibbett D.S."/>
            <person name="Martin F."/>
        </authorList>
    </citation>
    <scope>NUCLEOTIDE SEQUENCE [LARGE SCALE GENOMIC DNA]</scope>
    <source>
        <strain evidence="2">h7</strain>
    </source>
</reference>
<organism evidence="1 2">
    <name type="scientific">Hebeloma cylindrosporum</name>
    <dbReference type="NCBI Taxonomy" id="76867"/>
    <lineage>
        <taxon>Eukaryota</taxon>
        <taxon>Fungi</taxon>
        <taxon>Dikarya</taxon>
        <taxon>Basidiomycota</taxon>
        <taxon>Agaricomycotina</taxon>
        <taxon>Agaricomycetes</taxon>
        <taxon>Agaricomycetidae</taxon>
        <taxon>Agaricales</taxon>
        <taxon>Agaricineae</taxon>
        <taxon>Hymenogastraceae</taxon>
        <taxon>Hebeloma</taxon>
    </lineage>
</organism>
<keyword evidence="2" id="KW-1185">Reference proteome</keyword>
<evidence type="ECO:0000313" key="2">
    <source>
        <dbReference type="Proteomes" id="UP000053424"/>
    </source>
</evidence>
<gene>
    <name evidence="1" type="ORF">M413DRAFT_19469</name>
</gene>
<dbReference type="EMBL" id="KN831783">
    <property type="protein sequence ID" value="KIM40331.1"/>
    <property type="molecule type" value="Genomic_DNA"/>
</dbReference>
<dbReference type="InterPro" id="IPR032675">
    <property type="entry name" value="LRR_dom_sf"/>
</dbReference>
<evidence type="ECO:0000313" key="1">
    <source>
        <dbReference type="EMBL" id="KIM40331.1"/>
    </source>
</evidence>
<evidence type="ECO:0008006" key="3">
    <source>
        <dbReference type="Google" id="ProtNLM"/>
    </source>
</evidence>
<dbReference type="Gene3D" id="3.80.10.10">
    <property type="entry name" value="Ribonuclease Inhibitor"/>
    <property type="match status" value="1"/>
</dbReference>